<reference evidence="2 3" key="1">
    <citation type="journal article" date="2009" name="PLoS ONE">
        <title>Complete genome sequence of the aerobic CO-oxidizing thermophile Thermomicrobium roseum.</title>
        <authorList>
            <person name="Wu D."/>
            <person name="Raymond J."/>
            <person name="Wu M."/>
            <person name="Chatterji S."/>
            <person name="Ren Q."/>
            <person name="Graham J.E."/>
            <person name="Bryant D.A."/>
            <person name="Robb F."/>
            <person name="Colman A."/>
            <person name="Tallon L.J."/>
            <person name="Badger J.H."/>
            <person name="Madupu R."/>
            <person name="Ward N.L."/>
            <person name="Eisen J.A."/>
        </authorList>
    </citation>
    <scope>NUCLEOTIDE SEQUENCE [LARGE SCALE GENOMIC DNA]</scope>
    <source>
        <strain evidence="3">ATCC 27502 / DSM 5159 / P-2</strain>
    </source>
</reference>
<gene>
    <name evidence="2" type="ordered locus">trd_0444</name>
</gene>
<dbReference type="RefSeq" id="WP_012641849.1">
    <property type="nucleotide sequence ID" value="NC_011959.1"/>
</dbReference>
<protein>
    <submittedName>
        <fullName evidence="2">Uncharacterized protein</fullName>
    </submittedName>
</protein>
<keyword evidence="3" id="KW-1185">Reference proteome</keyword>
<keyword evidence="1" id="KW-0472">Membrane</keyword>
<evidence type="ECO:0000313" key="2">
    <source>
        <dbReference type="EMBL" id="ACM05163.1"/>
    </source>
</evidence>
<name>B9KY99_THERP</name>
<proteinExistence type="predicted"/>
<dbReference type="STRING" id="309801.trd_0444"/>
<accession>B9KY99</accession>
<dbReference type="Proteomes" id="UP000000447">
    <property type="component" value="Chromosome"/>
</dbReference>
<feature type="transmembrane region" description="Helical" evidence="1">
    <location>
        <begin position="7"/>
        <end position="28"/>
    </location>
</feature>
<evidence type="ECO:0000313" key="3">
    <source>
        <dbReference type="Proteomes" id="UP000000447"/>
    </source>
</evidence>
<organism evidence="2 3">
    <name type="scientific">Thermomicrobium roseum (strain ATCC 27502 / DSM 5159 / P-2)</name>
    <dbReference type="NCBI Taxonomy" id="309801"/>
    <lineage>
        <taxon>Bacteria</taxon>
        <taxon>Pseudomonadati</taxon>
        <taxon>Thermomicrobiota</taxon>
        <taxon>Thermomicrobia</taxon>
        <taxon>Thermomicrobiales</taxon>
        <taxon>Thermomicrobiaceae</taxon>
        <taxon>Thermomicrobium</taxon>
    </lineage>
</organism>
<sequence>MDAVAEIAKLIVIAALIVFVPFLFMLIFDLAAHLGELFGRRS</sequence>
<evidence type="ECO:0000256" key="1">
    <source>
        <dbReference type="SAM" id="Phobius"/>
    </source>
</evidence>
<dbReference type="KEGG" id="tro:trd_0444"/>
<keyword evidence="1" id="KW-0812">Transmembrane</keyword>
<dbReference type="EMBL" id="CP001275">
    <property type="protein sequence ID" value="ACM05163.1"/>
    <property type="molecule type" value="Genomic_DNA"/>
</dbReference>
<dbReference type="AlphaFoldDB" id="B9KY99"/>
<keyword evidence="1" id="KW-1133">Transmembrane helix</keyword>
<dbReference type="HOGENOM" id="CLU_218839_0_0_0"/>